<evidence type="ECO:0000256" key="1">
    <source>
        <dbReference type="ARBA" id="ARBA00023286"/>
    </source>
</evidence>
<name>A0AAD3SR85_NEPGR</name>
<comment type="caution">
    <text evidence="4">The sequence shown here is derived from an EMBL/GenBank/DDBJ whole genome shotgun (WGS) entry which is preliminary data.</text>
</comment>
<dbReference type="InterPro" id="IPR018490">
    <property type="entry name" value="cNMP-bd_dom_sf"/>
</dbReference>
<evidence type="ECO:0000313" key="5">
    <source>
        <dbReference type="Proteomes" id="UP001279734"/>
    </source>
</evidence>
<proteinExistence type="predicted"/>
<keyword evidence="5" id="KW-1185">Reference proteome</keyword>
<keyword evidence="1" id="KW-0406">Ion transport</keyword>
<evidence type="ECO:0000256" key="3">
    <source>
        <dbReference type="SAM" id="MobiDB-lite"/>
    </source>
</evidence>
<evidence type="ECO:0008006" key="6">
    <source>
        <dbReference type="Google" id="ProtNLM"/>
    </source>
</evidence>
<keyword evidence="1" id="KW-1071">Ligand-gated ion channel</keyword>
<feature type="region of interest" description="Disordered" evidence="3">
    <location>
        <begin position="136"/>
        <end position="164"/>
    </location>
</feature>
<dbReference type="AlphaFoldDB" id="A0AAD3SR85"/>
<dbReference type="PANTHER" id="PTHR45651:SF9">
    <property type="entry name" value="CYCLIC NUCLEOTIDE-GATED ION CHANNEL 14-RELATED"/>
    <property type="match status" value="1"/>
</dbReference>
<sequence length="617" mass="67514">MDGQLLDAICDRRVSPLSTQGTYIVCEGDFVTEMLFIFRGWLQSTTTNGGRTGFFNSITLRPGTFAFSQGDEWANPFWKLVHDGLNTPEKKHVLAANGMQMCRLHCPVQLLVGYTRKVQFSLGQLAVFNVPAEVTTRNGRRHREEESQTVGPSEADSGGSWKPDVSVVHNENLKLVHSELRGNVVCEDADIVDATADIDSAALPFKQEQNCRAGPQAMATFLAAPSDRDQPSSLSLGPVTVPSALSVSFAPSSRPNPSSSHSFLPFNPSSESFPPLQGDDRVQNRWVYDEKISRCCKTLPLYLIIVLLAVSPHSMWSAVVQKEALDISMPLSADAVLPNKIKLDSGKIPGLTLNQMEVDVAYHWKPVRCSSCKQSGHSKSQCNAQKVFKPPENIFPSMFPSRQSYALKASHKPLVEPDIAPNKDKWTHDYVSPFAVPTRPVTSSNSFVILLEADPDANQTQQITSGQDVYILVGVEAYDLRHENQRIQLPDFQSAQTVAGLQKCCFFQQGGIGVEQHQAAGHNTVSYADIMKRGIKSNEADEPGTCAAPMSFRPISDADCLDALGRSSCLEEAVGSPALGTAPNPLENFMEAKQLNSAYIDAVDDQEDFQDPTLNAL</sequence>
<dbReference type="Proteomes" id="UP001279734">
    <property type="component" value="Unassembled WGS sequence"/>
</dbReference>
<dbReference type="InterPro" id="IPR014710">
    <property type="entry name" value="RmlC-like_jellyroll"/>
</dbReference>
<dbReference type="Gene3D" id="2.60.120.10">
    <property type="entry name" value="Jelly Rolls"/>
    <property type="match status" value="1"/>
</dbReference>
<dbReference type="EMBL" id="BSYO01000015">
    <property type="protein sequence ID" value="GMH15469.1"/>
    <property type="molecule type" value="Genomic_DNA"/>
</dbReference>
<dbReference type="PANTHER" id="PTHR45651">
    <property type="entry name" value="CYCLIC NUCLEOTIDE-GATED ION CHANNEL 15-RELATED-RELATED"/>
    <property type="match status" value="1"/>
</dbReference>
<accession>A0AAD3SR85</accession>
<dbReference type="SUPFAM" id="SSF51206">
    <property type="entry name" value="cAMP-binding domain-like"/>
    <property type="match status" value="1"/>
</dbReference>
<dbReference type="GO" id="GO:0016020">
    <property type="term" value="C:membrane"/>
    <property type="evidence" value="ECO:0007669"/>
    <property type="project" value="UniProtKB-SubCell"/>
</dbReference>
<organism evidence="4 5">
    <name type="scientific">Nepenthes gracilis</name>
    <name type="common">Slender pitcher plant</name>
    <dbReference type="NCBI Taxonomy" id="150966"/>
    <lineage>
        <taxon>Eukaryota</taxon>
        <taxon>Viridiplantae</taxon>
        <taxon>Streptophyta</taxon>
        <taxon>Embryophyta</taxon>
        <taxon>Tracheophyta</taxon>
        <taxon>Spermatophyta</taxon>
        <taxon>Magnoliopsida</taxon>
        <taxon>eudicotyledons</taxon>
        <taxon>Gunneridae</taxon>
        <taxon>Pentapetalae</taxon>
        <taxon>Caryophyllales</taxon>
        <taxon>Nepenthaceae</taxon>
        <taxon>Nepenthes</taxon>
    </lineage>
</organism>
<gene>
    <name evidence="4" type="ORF">Nepgr_017310</name>
</gene>
<keyword evidence="1" id="KW-0813">Transport</keyword>
<evidence type="ECO:0000256" key="2">
    <source>
        <dbReference type="ARBA" id="ARBA00023303"/>
    </source>
</evidence>
<protein>
    <recommendedName>
        <fullName evidence="6">Cyclic nucleotide-binding domain-containing protein</fullName>
    </recommendedName>
</protein>
<evidence type="ECO:0000313" key="4">
    <source>
        <dbReference type="EMBL" id="GMH15469.1"/>
    </source>
</evidence>
<dbReference type="GO" id="GO:0034220">
    <property type="term" value="P:monoatomic ion transmembrane transport"/>
    <property type="evidence" value="ECO:0007669"/>
    <property type="project" value="UniProtKB-KW"/>
</dbReference>
<reference evidence="4" key="1">
    <citation type="submission" date="2023-05" db="EMBL/GenBank/DDBJ databases">
        <title>Nepenthes gracilis genome sequencing.</title>
        <authorList>
            <person name="Fukushima K."/>
        </authorList>
    </citation>
    <scope>NUCLEOTIDE SEQUENCE</scope>
    <source>
        <strain evidence="4">SING2019-196</strain>
    </source>
</reference>
<keyword evidence="2" id="KW-0407">Ion channel</keyword>